<reference evidence="17 18" key="1">
    <citation type="submission" date="2020-02" db="EMBL/GenBank/DDBJ databases">
        <title>Streptomyces malaysiensis DSM14702 (JHCC583434, PFL_A843) Genome sequencing and assembly.</title>
        <authorList>
            <person name="Samborskyy M."/>
        </authorList>
    </citation>
    <scope>NUCLEOTIDE SEQUENCE [LARGE SCALE GENOMIC DNA]</scope>
    <source>
        <strain evidence="17 18">DSM 14702</strain>
    </source>
</reference>
<dbReference type="PROSITE" id="PS50112">
    <property type="entry name" value="PAS"/>
    <property type="match status" value="1"/>
</dbReference>
<dbReference type="InterPro" id="IPR001932">
    <property type="entry name" value="PPM-type_phosphatase-like_dom"/>
</dbReference>
<dbReference type="Pfam" id="PF01590">
    <property type="entry name" value="GAF"/>
    <property type="match status" value="1"/>
</dbReference>
<evidence type="ECO:0000313" key="17">
    <source>
        <dbReference type="EMBL" id="NIY70184.1"/>
    </source>
</evidence>
<accession>A0A7X5XBH9</accession>
<dbReference type="FunFam" id="3.30.450.40:FF:000035">
    <property type="entry name" value="PAS sensor protein"/>
    <property type="match status" value="1"/>
</dbReference>
<dbReference type="Pfam" id="PF07228">
    <property type="entry name" value="SpoIIE"/>
    <property type="match status" value="1"/>
</dbReference>
<dbReference type="Gene3D" id="3.60.40.10">
    <property type="entry name" value="PPM-type phosphatase domain"/>
    <property type="match status" value="1"/>
</dbReference>
<protein>
    <recommendedName>
        <fullName evidence="1">protein-serine/threonine phosphatase</fullName>
        <ecNumber evidence="1">3.1.3.16</ecNumber>
    </recommendedName>
    <alternativeName>
        <fullName evidence="15">Protein-serine/threonine phosphatase</fullName>
    </alternativeName>
    <alternativeName>
        <fullName evidence="14">Serine/threonine-protein kinase</fullName>
    </alternativeName>
</protein>
<keyword evidence="11" id="KW-0464">Manganese</keyword>
<dbReference type="EMBL" id="JAALLH010000002">
    <property type="protein sequence ID" value="NIY70184.1"/>
    <property type="molecule type" value="Genomic_DNA"/>
</dbReference>
<keyword evidence="3" id="KW-0808">Transferase</keyword>
<evidence type="ECO:0000256" key="12">
    <source>
        <dbReference type="ARBA" id="ARBA00047761"/>
    </source>
</evidence>
<dbReference type="InterPro" id="IPR036457">
    <property type="entry name" value="PPM-type-like_dom_sf"/>
</dbReference>
<dbReference type="FunFam" id="3.60.40.10:FF:000005">
    <property type="entry name" value="Serine/threonine protein phosphatase"/>
    <property type="match status" value="1"/>
</dbReference>
<name>A0A7X5XBH9_STRMQ</name>
<dbReference type="InterPro" id="IPR013656">
    <property type="entry name" value="PAS_4"/>
</dbReference>
<keyword evidence="8" id="KW-0067">ATP-binding</keyword>
<dbReference type="InterPro" id="IPR035965">
    <property type="entry name" value="PAS-like_dom_sf"/>
</dbReference>
<sequence length="696" mass="75166">MDQEDEAGISGMAIAPGGVLDLLRVAAIALDVEGRIALWSPEAEQLFGYRAAEALGCRVDKLLVHPRDRRAAVELFARVRAGDTWAGIFPVRRPDGSTLKVEFRTMGLRDAHGAVYALGLAADEGTVRRLETDLAVSGFLIKQSPVGLAVFDTELRWLRANPALQQMNSTTESQVRGHRVGEVLPGLDARAIEGAMRHVLESGEPLLDQQSVGRTPADPDHDHAWSESYYRLEDPSGRILGIAVSIMDVSRRHRETSEIAEARERLAVIADASVRVGTTLDLRQTAQELADVTVPRLADLAAVDVLDSVVHREATPRVWADGSARFRALAVAAGYPTDAVHAADPVGEIARYDPTRLITQCVREARPILVPHVTEQDIRRIARDDDAAGVLKREGVHSYIAAPLIARGSVLGTLSLHRTINPRPFDEEDLTLACELAIRAALCIDNARLYARERDAALTLQRSLLSQQPRDLDGLEIASRYLPAVSAAGGDWFDVLPLPDGKVGLVVGDVMGKGIHAAAIMGQLRTATRAFSRLDLPPAKVLCHLDEITPSLGESIATCLYAVCDPRTGRCEMSTAGHLPPVLVQPGGEAELIDIPTGAPLGVGGVPFASVERELAEGALLALFTDGLVEKRHQSLDVGLHTLVQLLRRHQGPLERICDQVLAALHGAPDDDVALLLARLRRPRLPEKSVVTVEEG</sequence>
<dbReference type="GO" id="GO:0004722">
    <property type="term" value="F:protein serine/threonine phosphatase activity"/>
    <property type="evidence" value="ECO:0007669"/>
    <property type="project" value="UniProtKB-EC"/>
</dbReference>
<dbReference type="PANTHER" id="PTHR43156:SF2">
    <property type="entry name" value="STAGE II SPORULATION PROTEIN E"/>
    <property type="match status" value="1"/>
</dbReference>
<evidence type="ECO:0000313" key="18">
    <source>
        <dbReference type="Proteomes" id="UP000536624"/>
    </source>
</evidence>
<comment type="catalytic activity">
    <reaction evidence="12">
        <text>O-phospho-L-seryl-[protein] + H2O = L-seryl-[protein] + phosphate</text>
        <dbReference type="Rhea" id="RHEA:20629"/>
        <dbReference type="Rhea" id="RHEA-COMP:9863"/>
        <dbReference type="Rhea" id="RHEA-COMP:11604"/>
        <dbReference type="ChEBI" id="CHEBI:15377"/>
        <dbReference type="ChEBI" id="CHEBI:29999"/>
        <dbReference type="ChEBI" id="CHEBI:43474"/>
        <dbReference type="ChEBI" id="CHEBI:83421"/>
        <dbReference type="EC" id="3.1.3.16"/>
    </reaction>
</comment>
<keyword evidence="4" id="KW-0479">Metal-binding</keyword>
<evidence type="ECO:0000256" key="3">
    <source>
        <dbReference type="ARBA" id="ARBA00022679"/>
    </source>
</evidence>
<evidence type="ECO:0000256" key="11">
    <source>
        <dbReference type="ARBA" id="ARBA00023211"/>
    </source>
</evidence>
<dbReference type="SMART" id="SM00065">
    <property type="entry name" value="GAF"/>
    <property type="match status" value="1"/>
</dbReference>
<evidence type="ECO:0000256" key="2">
    <source>
        <dbReference type="ARBA" id="ARBA00022553"/>
    </source>
</evidence>
<organism evidence="17 18">
    <name type="scientific">Streptomyces malaysiensis</name>
    <dbReference type="NCBI Taxonomy" id="92644"/>
    <lineage>
        <taxon>Bacteria</taxon>
        <taxon>Bacillati</taxon>
        <taxon>Actinomycetota</taxon>
        <taxon>Actinomycetes</taxon>
        <taxon>Kitasatosporales</taxon>
        <taxon>Streptomycetaceae</taxon>
        <taxon>Streptomyces</taxon>
        <taxon>Streptomyces violaceusniger group</taxon>
    </lineage>
</organism>
<evidence type="ECO:0000256" key="6">
    <source>
        <dbReference type="ARBA" id="ARBA00022777"/>
    </source>
</evidence>
<dbReference type="CDD" id="cd00130">
    <property type="entry name" value="PAS"/>
    <property type="match status" value="1"/>
</dbReference>
<evidence type="ECO:0000256" key="7">
    <source>
        <dbReference type="ARBA" id="ARBA00022801"/>
    </source>
</evidence>
<comment type="caution">
    <text evidence="17">The sequence shown here is derived from an EMBL/GenBank/DDBJ whole genome shotgun (WGS) entry which is preliminary data.</text>
</comment>
<dbReference type="Pfam" id="PF00989">
    <property type="entry name" value="PAS"/>
    <property type="match status" value="1"/>
</dbReference>
<evidence type="ECO:0000256" key="15">
    <source>
        <dbReference type="ARBA" id="ARBA00081350"/>
    </source>
</evidence>
<dbReference type="InterPro" id="IPR000014">
    <property type="entry name" value="PAS"/>
</dbReference>
<keyword evidence="9" id="KW-0460">Magnesium</keyword>
<dbReference type="GO" id="GO:0016301">
    <property type="term" value="F:kinase activity"/>
    <property type="evidence" value="ECO:0007669"/>
    <property type="project" value="UniProtKB-KW"/>
</dbReference>
<keyword evidence="10" id="KW-0904">Protein phosphatase</keyword>
<dbReference type="PANTHER" id="PTHR43156">
    <property type="entry name" value="STAGE II SPORULATION PROTEIN E-RELATED"/>
    <property type="match status" value="1"/>
</dbReference>
<dbReference type="SMART" id="SM00331">
    <property type="entry name" value="PP2C_SIG"/>
    <property type="match status" value="1"/>
</dbReference>
<dbReference type="SUPFAM" id="SSF55781">
    <property type="entry name" value="GAF domain-like"/>
    <property type="match status" value="1"/>
</dbReference>
<dbReference type="Gene3D" id="3.30.450.40">
    <property type="match status" value="1"/>
</dbReference>
<proteinExistence type="predicted"/>
<gene>
    <name evidence="17" type="ORF">SMALB_8315</name>
</gene>
<dbReference type="Gene3D" id="3.30.450.20">
    <property type="entry name" value="PAS domain"/>
    <property type="match status" value="2"/>
</dbReference>
<dbReference type="Pfam" id="PF08448">
    <property type="entry name" value="PAS_4"/>
    <property type="match status" value="1"/>
</dbReference>
<keyword evidence="5" id="KW-0547">Nucleotide-binding</keyword>
<dbReference type="EC" id="3.1.3.16" evidence="1"/>
<dbReference type="SMART" id="SM00091">
    <property type="entry name" value="PAS"/>
    <property type="match status" value="2"/>
</dbReference>
<dbReference type="AlphaFoldDB" id="A0A7X5XBH9"/>
<dbReference type="InterPro" id="IPR013767">
    <property type="entry name" value="PAS_fold"/>
</dbReference>
<evidence type="ECO:0000256" key="10">
    <source>
        <dbReference type="ARBA" id="ARBA00022912"/>
    </source>
</evidence>
<evidence type="ECO:0000256" key="13">
    <source>
        <dbReference type="ARBA" id="ARBA00056274"/>
    </source>
</evidence>
<evidence type="ECO:0000256" key="1">
    <source>
        <dbReference type="ARBA" id="ARBA00013081"/>
    </source>
</evidence>
<dbReference type="NCBIfam" id="TIGR00229">
    <property type="entry name" value="sensory_box"/>
    <property type="match status" value="1"/>
</dbReference>
<evidence type="ECO:0000256" key="14">
    <source>
        <dbReference type="ARBA" id="ARBA00075117"/>
    </source>
</evidence>
<dbReference type="GO" id="GO:0005524">
    <property type="term" value="F:ATP binding"/>
    <property type="evidence" value="ECO:0007669"/>
    <property type="project" value="UniProtKB-KW"/>
</dbReference>
<evidence type="ECO:0000256" key="4">
    <source>
        <dbReference type="ARBA" id="ARBA00022723"/>
    </source>
</evidence>
<evidence type="ECO:0000256" key="9">
    <source>
        <dbReference type="ARBA" id="ARBA00022842"/>
    </source>
</evidence>
<keyword evidence="7" id="KW-0378">Hydrolase</keyword>
<keyword evidence="6" id="KW-0418">Kinase</keyword>
<dbReference type="SUPFAM" id="SSF81606">
    <property type="entry name" value="PP2C-like"/>
    <property type="match status" value="1"/>
</dbReference>
<keyword evidence="2" id="KW-0597">Phosphoprotein</keyword>
<dbReference type="InterPro" id="IPR052016">
    <property type="entry name" value="Bact_Sigma-Reg"/>
</dbReference>
<dbReference type="InterPro" id="IPR029016">
    <property type="entry name" value="GAF-like_dom_sf"/>
</dbReference>
<comment type="function">
    <text evidence="13">Primarily acts as an independent SigF regulator that is sensitive to the osmosensory signal, mediating the cross talk of PknD with the SigF regulon. Possesses both phosphatase and kinase activities. The kinase domain functions as a classic anti-sigma factor-like kinase to phosphorylate the anti-anti-sigma factor domain at the canonical regulatory site, and the phosphatase domain antagonizes this activity.</text>
</comment>
<feature type="domain" description="PAS" evidence="16">
    <location>
        <begin position="19"/>
        <end position="83"/>
    </location>
</feature>
<dbReference type="InterPro" id="IPR003018">
    <property type="entry name" value="GAF"/>
</dbReference>
<dbReference type="SUPFAM" id="SSF55785">
    <property type="entry name" value="PYP-like sensor domain (PAS domain)"/>
    <property type="match status" value="2"/>
</dbReference>
<evidence type="ECO:0000256" key="8">
    <source>
        <dbReference type="ARBA" id="ARBA00022840"/>
    </source>
</evidence>
<dbReference type="Proteomes" id="UP000536624">
    <property type="component" value="Unassembled WGS sequence"/>
</dbReference>
<dbReference type="GO" id="GO:0046872">
    <property type="term" value="F:metal ion binding"/>
    <property type="evidence" value="ECO:0007669"/>
    <property type="project" value="UniProtKB-KW"/>
</dbReference>
<evidence type="ECO:0000259" key="16">
    <source>
        <dbReference type="PROSITE" id="PS50112"/>
    </source>
</evidence>
<evidence type="ECO:0000256" key="5">
    <source>
        <dbReference type="ARBA" id="ARBA00022741"/>
    </source>
</evidence>
<dbReference type="GO" id="GO:0006355">
    <property type="term" value="P:regulation of DNA-templated transcription"/>
    <property type="evidence" value="ECO:0007669"/>
    <property type="project" value="InterPro"/>
</dbReference>